<keyword evidence="1" id="KW-0812">Transmembrane</keyword>
<organism evidence="2 3">
    <name type="scientific">Blastomyces gilchristii (strain SLH14081)</name>
    <name type="common">Blastomyces dermatitidis</name>
    <dbReference type="NCBI Taxonomy" id="559298"/>
    <lineage>
        <taxon>Eukaryota</taxon>
        <taxon>Fungi</taxon>
        <taxon>Dikarya</taxon>
        <taxon>Ascomycota</taxon>
        <taxon>Pezizomycotina</taxon>
        <taxon>Eurotiomycetes</taxon>
        <taxon>Eurotiomycetidae</taxon>
        <taxon>Onygenales</taxon>
        <taxon>Ajellomycetaceae</taxon>
        <taxon>Blastomyces</taxon>
    </lineage>
</organism>
<keyword evidence="1" id="KW-1133">Transmembrane helix</keyword>
<proteinExistence type="predicted"/>
<evidence type="ECO:0000256" key="1">
    <source>
        <dbReference type="SAM" id="Phobius"/>
    </source>
</evidence>
<dbReference type="GeneID" id="8506276"/>
<dbReference type="KEGG" id="bgh:BDBG_16609"/>
<dbReference type="EMBL" id="GG657450">
    <property type="protein sequence ID" value="OAT06349.1"/>
    <property type="molecule type" value="Genomic_DNA"/>
</dbReference>
<reference evidence="3" key="1">
    <citation type="journal article" date="2015" name="PLoS Genet.">
        <title>The dynamic genome and transcriptome of the human fungal pathogen Blastomyces and close relative Emmonsia.</title>
        <authorList>
            <person name="Munoz J.F."/>
            <person name="Gauthier G.M."/>
            <person name="Desjardins C.A."/>
            <person name="Gallo J.E."/>
            <person name="Holder J."/>
            <person name="Sullivan T.D."/>
            <person name="Marty A.J."/>
            <person name="Carmen J.C."/>
            <person name="Chen Z."/>
            <person name="Ding L."/>
            <person name="Gujja S."/>
            <person name="Magrini V."/>
            <person name="Misas E."/>
            <person name="Mitreva M."/>
            <person name="Priest M."/>
            <person name="Saif S."/>
            <person name="Whiston E.A."/>
            <person name="Young S."/>
            <person name="Zeng Q."/>
            <person name="Goldman W.E."/>
            <person name="Mardis E.R."/>
            <person name="Taylor J.W."/>
            <person name="McEwen J.G."/>
            <person name="Clay O.K."/>
            <person name="Klein B.S."/>
            <person name="Cuomo C.A."/>
        </authorList>
    </citation>
    <scope>NUCLEOTIDE SEQUENCE [LARGE SCALE GENOMIC DNA]</scope>
    <source>
        <strain evidence="3">SLH14081</strain>
    </source>
</reference>
<dbReference type="Proteomes" id="UP000002038">
    <property type="component" value="Unassembled WGS sequence"/>
</dbReference>
<keyword evidence="1" id="KW-0472">Membrane</keyword>
<evidence type="ECO:0000313" key="3">
    <source>
        <dbReference type="Proteomes" id="UP000002038"/>
    </source>
</evidence>
<dbReference type="AlphaFoldDB" id="A0A179UGJ0"/>
<sequence length="84" mass="9669">MQTKRSRKEEERNSVEFSVYFFFSGFPASCFLCLLLLPKTSSHIYIEGQRTISPRARPGFSETDFAWNVAPFPFHARYSGPARA</sequence>
<accession>A0A179UGJ0</accession>
<gene>
    <name evidence="2" type="ORF">BDBG_16609</name>
</gene>
<evidence type="ECO:0000313" key="2">
    <source>
        <dbReference type="EMBL" id="OAT06349.1"/>
    </source>
</evidence>
<keyword evidence="3" id="KW-1185">Reference proteome</keyword>
<protein>
    <submittedName>
        <fullName evidence="2">Uncharacterized protein</fullName>
    </submittedName>
</protein>
<dbReference type="RefSeq" id="XP_031577167.1">
    <property type="nucleotide sequence ID" value="XM_031724530.1"/>
</dbReference>
<dbReference type="VEuPathDB" id="FungiDB:BDBG_16609"/>
<feature type="transmembrane region" description="Helical" evidence="1">
    <location>
        <begin position="17"/>
        <end position="37"/>
    </location>
</feature>
<name>A0A179UGJ0_BLAGS</name>